<keyword evidence="1" id="KW-0472">Membrane</keyword>
<dbReference type="Proteomes" id="UP001165667">
    <property type="component" value="Unassembled WGS sequence"/>
</dbReference>
<feature type="transmembrane region" description="Helical" evidence="1">
    <location>
        <begin position="57"/>
        <end position="82"/>
    </location>
</feature>
<feature type="transmembrane region" description="Helical" evidence="1">
    <location>
        <begin position="7"/>
        <end position="24"/>
    </location>
</feature>
<comment type="caution">
    <text evidence="2">The sequence shown here is derived from an EMBL/GenBank/DDBJ whole genome shotgun (WGS) entry which is preliminary data.</text>
</comment>
<dbReference type="InterPro" id="IPR018710">
    <property type="entry name" value="DUF2232"/>
</dbReference>
<sequence length="323" mass="32843">MTPALRTIGIAAGAGLASALLFAASAKGGALALVIAYVTPLPIMIAALGFGQATGLLAAGVACCGIAVLLGVLAGGFFGVLIGFPSWWLGYLLLLARPVTSQSGQAATSIFAWYPLGRVVAWGAAIVIGAVLAVGAAVVIHYGGYAATLASLTAHLKNVLIDVNAAERSFSESSKTVVRLLPALMGGSTFLMLMVNLWLAARVVQASGLLSRPWPALPENLRLPRAVAFVFLAAGIAVFAGGLVGVASGVIVAPFGVAFILQGLGAAHTLTRGLAARRLILFTIYFITLSIVPSLLALAVLGVVDCLLPLRRTQPPTPSPTAT</sequence>
<gene>
    <name evidence="2" type="ORF">M8523_14015</name>
</gene>
<feature type="transmembrane region" description="Helical" evidence="1">
    <location>
        <begin position="30"/>
        <end position="50"/>
    </location>
</feature>
<keyword evidence="1" id="KW-1133">Transmembrane helix</keyword>
<evidence type="ECO:0000313" key="3">
    <source>
        <dbReference type="Proteomes" id="UP001165667"/>
    </source>
</evidence>
<feature type="transmembrane region" description="Helical" evidence="1">
    <location>
        <begin position="180"/>
        <end position="201"/>
    </location>
</feature>
<accession>A0AA41YV52</accession>
<dbReference type="EMBL" id="JAMOIM010000008">
    <property type="protein sequence ID" value="MCW6509141.1"/>
    <property type="molecule type" value="Genomic_DNA"/>
</dbReference>
<feature type="transmembrane region" description="Helical" evidence="1">
    <location>
        <begin position="222"/>
        <end position="240"/>
    </location>
</feature>
<keyword evidence="1" id="KW-0812">Transmembrane</keyword>
<keyword evidence="3" id="KW-1185">Reference proteome</keyword>
<name>A0AA41YV52_9HYPH</name>
<dbReference type="RefSeq" id="WP_282585503.1">
    <property type="nucleotide sequence ID" value="NZ_JAMOIM010000008.1"/>
</dbReference>
<evidence type="ECO:0000256" key="1">
    <source>
        <dbReference type="SAM" id="Phobius"/>
    </source>
</evidence>
<feature type="transmembrane region" description="Helical" evidence="1">
    <location>
        <begin position="279"/>
        <end position="304"/>
    </location>
</feature>
<reference evidence="2" key="1">
    <citation type="submission" date="2022-05" db="EMBL/GenBank/DDBJ databases">
        <authorList>
            <person name="Pankratov T."/>
        </authorList>
    </citation>
    <scope>NUCLEOTIDE SEQUENCE</scope>
    <source>
        <strain evidence="2">BP6-180914</strain>
    </source>
</reference>
<feature type="transmembrane region" description="Helical" evidence="1">
    <location>
        <begin position="119"/>
        <end position="142"/>
    </location>
</feature>
<protein>
    <submittedName>
        <fullName evidence="2">YybS family protein</fullName>
    </submittedName>
</protein>
<dbReference type="Pfam" id="PF09991">
    <property type="entry name" value="DUF2232"/>
    <property type="match status" value="1"/>
</dbReference>
<evidence type="ECO:0000313" key="2">
    <source>
        <dbReference type="EMBL" id="MCW6509141.1"/>
    </source>
</evidence>
<organism evidence="2 3">
    <name type="scientific">Lichenifustis flavocetrariae</name>
    <dbReference type="NCBI Taxonomy" id="2949735"/>
    <lineage>
        <taxon>Bacteria</taxon>
        <taxon>Pseudomonadati</taxon>
        <taxon>Pseudomonadota</taxon>
        <taxon>Alphaproteobacteria</taxon>
        <taxon>Hyphomicrobiales</taxon>
        <taxon>Lichenihabitantaceae</taxon>
        <taxon>Lichenifustis</taxon>
    </lineage>
</organism>
<proteinExistence type="predicted"/>
<dbReference type="AlphaFoldDB" id="A0AA41YV52"/>